<comment type="caution">
    <text evidence="4">The sequence shown here is derived from an EMBL/GenBank/DDBJ whole genome shotgun (WGS) entry which is preliminary data.</text>
</comment>
<organism evidence="4 5">
    <name type="scientific">Candidatus Collierbacteria bacterium GW2011_GWA2_44_99</name>
    <dbReference type="NCBI Taxonomy" id="1618380"/>
    <lineage>
        <taxon>Bacteria</taxon>
        <taxon>Candidatus Collieribacteriota</taxon>
    </lineage>
</organism>
<dbReference type="NCBIfam" id="TIGR01730">
    <property type="entry name" value="RND_mfp"/>
    <property type="match status" value="1"/>
</dbReference>
<accession>A0A0G1KRU9</accession>
<dbReference type="Proteomes" id="UP000034797">
    <property type="component" value="Unassembled WGS sequence"/>
</dbReference>
<dbReference type="GO" id="GO:0016020">
    <property type="term" value="C:membrane"/>
    <property type="evidence" value="ECO:0007669"/>
    <property type="project" value="InterPro"/>
</dbReference>
<dbReference type="AlphaFoldDB" id="A0A0G1KRU9"/>
<sequence>MRLLKRFWWIFLLGFLAGGGWMLWKGSKAKELKAITYTVKRQDLTETLTLSGEIDALEKADLKFQTSGLLSWVGVKEGDTVKKYQAIASLDKRELTNNLNQYMNLFLKERWDFEQGVDDNKNWQTLGMTDAARDSVKRTLDKNQYDLNNAVLSFEAKNLALKFATLTAPFAGIITKVEVPVAGANITPASAVFSIVNPSSLFFSATADQTEVSSFKEGMLGKVVFDSFPEKEFSGSVEKIGFIPKAGESGTVYELKIAFDPGDLASSIKMGMTGDVNFVLKEIKEVLAVPEAYVKKVDGKFFVSMKTGDSIKKVEITKGETIEGLVEIKSGINENDIIYNQP</sequence>
<dbReference type="Gene3D" id="2.40.420.20">
    <property type="match status" value="1"/>
</dbReference>
<dbReference type="Gene3D" id="2.40.30.170">
    <property type="match status" value="1"/>
</dbReference>
<evidence type="ECO:0000313" key="4">
    <source>
        <dbReference type="EMBL" id="KKT86371.1"/>
    </source>
</evidence>
<evidence type="ECO:0000256" key="3">
    <source>
        <dbReference type="ARBA" id="ARBA00023054"/>
    </source>
</evidence>
<dbReference type="PANTHER" id="PTHR32347">
    <property type="entry name" value="EFFLUX SYSTEM COMPONENT YKNX-RELATED"/>
    <property type="match status" value="1"/>
</dbReference>
<dbReference type="Gene3D" id="1.10.287.470">
    <property type="entry name" value="Helix hairpin bin"/>
    <property type="match status" value="1"/>
</dbReference>
<dbReference type="InterPro" id="IPR006143">
    <property type="entry name" value="RND_pump_MFP"/>
</dbReference>
<name>A0A0G1KRU9_9BACT</name>
<protein>
    <submittedName>
        <fullName evidence="4">Efflux transporter, RND family, MFP subunit</fullName>
    </submittedName>
</protein>
<keyword evidence="3" id="KW-0175">Coiled coil</keyword>
<comment type="subcellular location">
    <subcellularLocation>
        <location evidence="1">Cell envelope</location>
    </subcellularLocation>
</comment>
<reference evidence="4 5" key="1">
    <citation type="journal article" date="2015" name="Nature">
        <title>rRNA introns, odd ribosomes, and small enigmatic genomes across a large radiation of phyla.</title>
        <authorList>
            <person name="Brown C.T."/>
            <person name="Hug L.A."/>
            <person name="Thomas B.C."/>
            <person name="Sharon I."/>
            <person name="Castelle C.J."/>
            <person name="Singh A."/>
            <person name="Wilkins M.J."/>
            <person name="Williams K.H."/>
            <person name="Banfield J.F."/>
        </authorList>
    </citation>
    <scope>NUCLEOTIDE SEQUENCE [LARGE SCALE GENOMIC DNA]</scope>
</reference>
<evidence type="ECO:0000313" key="5">
    <source>
        <dbReference type="Proteomes" id="UP000034797"/>
    </source>
</evidence>
<comment type="similarity">
    <text evidence="2">Belongs to the membrane fusion protein (MFP) (TC 8.A.1) family.</text>
</comment>
<dbReference type="SUPFAM" id="SSF111369">
    <property type="entry name" value="HlyD-like secretion proteins"/>
    <property type="match status" value="1"/>
</dbReference>
<dbReference type="Gene3D" id="2.40.50.100">
    <property type="match status" value="1"/>
</dbReference>
<proteinExistence type="inferred from homology"/>
<evidence type="ECO:0000256" key="2">
    <source>
        <dbReference type="ARBA" id="ARBA00009477"/>
    </source>
</evidence>
<dbReference type="GO" id="GO:0030313">
    <property type="term" value="C:cell envelope"/>
    <property type="evidence" value="ECO:0007669"/>
    <property type="project" value="UniProtKB-SubCell"/>
</dbReference>
<dbReference type="GO" id="GO:0022857">
    <property type="term" value="F:transmembrane transporter activity"/>
    <property type="evidence" value="ECO:0007669"/>
    <property type="project" value="InterPro"/>
</dbReference>
<evidence type="ECO:0000256" key="1">
    <source>
        <dbReference type="ARBA" id="ARBA00004196"/>
    </source>
</evidence>
<dbReference type="InterPro" id="IPR050465">
    <property type="entry name" value="UPF0194_transport"/>
</dbReference>
<dbReference type="EMBL" id="LCJW01000012">
    <property type="protein sequence ID" value="KKT86371.1"/>
    <property type="molecule type" value="Genomic_DNA"/>
</dbReference>
<gene>
    <name evidence="4" type="ORF">UW84_C0012G0009</name>
</gene>